<proteinExistence type="predicted"/>
<dbReference type="Gene3D" id="3.30.200.20">
    <property type="entry name" value="Phosphorylase Kinase, domain 1"/>
    <property type="match status" value="1"/>
</dbReference>
<dbReference type="InterPro" id="IPR011009">
    <property type="entry name" value="Kinase-like_dom_sf"/>
</dbReference>
<accession>A0A413LVV0</accession>
<dbReference type="InterPro" id="IPR002575">
    <property type="entry name" value="Aminoglycoside_PTrfase"/>
</dbReference>
<reference evidence="1" key="1">
    <citation type="submission" date="2022-01" db="EMBL/GenBank/DDBJ databases">
        <title>Novel bile acid biosynthetic pathways are enriched in the microbiome of centenarians.</title>
        <authorList>
            <person name="Sato Y."/>
            <person name="Atarashi K."/>
            <person name="Plichta R.D."/>
            <person name="Arai Y."/>
            <person name="Sasajima S."/>
            <person name="Kearney M.S."/>
            <person name="Suda W."/>
            <person name="Takeshita K."/>
            <person name="Sasaki T."/>
            <person name="Okamoto S."/>
            <person name="Skelly N.A."/>
            <person name="Okamura Y."/>
            <person name="Vlamakis H."/>
            <person name="Li Y."/>
            <person name="Tanoue T."/>
            <person name="Takei H."/>
            <person name="Nittono H."/>
            <person name="Narushima S."/>
            <person name="Irie J."/>
            <person name="Itoh H."/>
            <person name="Moriya K."/>
            <person name="Sugiura Y."/>
            <person name="Suematsu M."/>
            <person name="Moritoki N."/>
            <person name="Shibata S."/>
            <person name="Littman R.D."/>
            <person name="Fischbach A.M."/>
            <person name="Uwamino Y."/>
            <person name="Inoue T."/>
            <person name="Honda A."/>
            <person name="Hattori M."/>
            <person name="Murai T."/>
            <person name="Xavier J.R."/>
            <person name="Hirose N."/>
            <person name="Honda K."/>
        </authorList>
    </citation>
    <scope>NUCLEOTIDE SEQUENCE</scope>
    <source>
        <strain evidence="1">CE91-St55</strain>
    </source>
</reference>
<dbReference type="AlphaFoldDB" id="A0A413LVV0"/>
<evidence type="ECO:0000313" key="1">
    <source>
        <dbReference type="EMBL" id="GKH04223.1"/>
    </source>
</evidence>
<dbReference type="Gene3D" id="3.90.1200.10">
    <property type="match status" value="1"/>
</dbReference>
<comment type="caution">
    <text evidence="1">The sequence shown here is derived from an EMBL/GenBank/DDBJ whole genome shotgun (WGS) entry which is preliminary data.</text>
</comment>
<dbReference type="PANTHER" id="PTHR21310">
    <property type="entry name" value="AMINOGLYCOSIDE PHOSPHOTRANSFERASE-RELATED-RELATED"/>
    <property type="match status" value="1"/>
</dbReference>
<gene>
    <name evidence="1" type="ORF">CE91St55_62040</name>
</gene>
<organism evidence="1 2">
    <name type="scientific">Hungatella hathewayi</name>
    <dbReference type="NCBI Taxonomy" id="154046"/>
    <lineage>
        <taxon>Bacteria</taxon>
        <taxon>Bacillati</taxon>
        <taxon>Bacillota</taxon>
        <taxon>Clostridia</taxon>
        <taxon>Lachnospirales</taxon>
        <taxon>Lachnospiraceae</taxon>
        <taxon>Hungatella</taxon>
    </lineage>
</organism>
<dbReference type="EMBL" id="BQNJ01000002">
    <property type="protein sequence ID" value="GKH04223.1"/>
    <property type="molecule type" value="Genomic_DNA"/>
</dbReference>
<sequence>MESLTKNRQSREIVQKIAEKFFPDDRMAEYEELTEGYFNVAYEITLLSGRSVILKVAPPDEVPVMSYEKNIMFAETESMKMAAANPDIPVPLVYGYDDSRSICPSPYFLMEKLRGNSLYSIRENLPEENINAIKKETGEVNRRINEIICPRFGLPGQQECQGEEWFPVFRRMMEMGIEDAEARAVDLKVSAGEILECLEKDRRFFEEVKTPCLVHWDIWAGNIFTDGICVTGIIDWERSLWGDPLLEVGFRTFDVDICFRKGYGKERLTESEERRALWYDVYMAVLQALECEYRHYDTMEMYERGVRLLGEQMKRMRLLQGQQDR</sequence>
<dbReference type="Proteomes" id="UP001055091">
    <property type="component" value="Unassembled WGS sequence"/>
</dbReference>
<dbReference type="SUPFAM" id="SSF56112">
    <property type="entry name" value="Protein kinase-like (PK-like)"/>
    <property type="match status" value="1"/>
</dbReference>
<dbReference type="GeneID" id="93150501"/>
<dbReference type="RefSeq" id="WP_006776972.1">
    <property type="nucleotide sequence ID" value="NZ_BQNJ01000002.1"/>
</dbReference>
<evidence type="ECO:0000313" key="2">
    <source>
        <dbReference type="Proteomes" id="UP001055091"/>
    </source>
</evidence>
<name>A0A413LVV0_9FIRM</name>
<dbReference type="PANTHER" id="PTHR21310:SF15">
    <property type="entry name" value="AMINOGLYCOSIDE PHOSPHOTRANSFERASE DOMAIN-CONTAINING PROTEIN"/>
    <property type="match status" value="1"/>
</dbReference>
<dbReference type="InterPro" id="IPR051678">
    <property type="entry name" value="AGP_Transferase"/>
</dbReference>
<protein>
    <submittedName>
        <fullName evidence="1">Aminoglycoside phosphotransferase</fullName>
    </submittedName>
</protein>
<dbReference type="Pfam" id="PF01636">
    <property type="entry name" value="APH"/>
    <property type="match status" value="1"/>
</dbReference>